<dbReference type="InterPro" id="IPR049278">
    <property type="entry name" value="MS_channel_C"/>
</dbReference>
<evidence type="ECO:0000256" key="4">
    <source>
        <dbReference type="ARBA" id="ARBA00022519"/>
    </source>
</evidence>
<feature type="transmembrane region" description="Helical" evidence="11">
    <location>
        <begin position="160"/>
        <end position="177"/>
    </location>
</feature>
<keyword evidence="5 11" id="KW-0812">Transmembrane</keyword>
<dbReference type="InterPro" id="IPR030192">
    <property type="entry name" value="YbdG"/>
</dbReference>
<dbReference type="GO" id="GO:0008381">
    <property type="term" value="F:mechanosensitive monoatomic ion channel activity"/>
    <property type="evidence" value="ECO:0007669"/>
    <property type="project" value="InterPro"/>
</dbReference>
<evidence type="ECO:0000313" key="14">
    <source>
        <dbReference type="EMBL" id="TCK83102.1"/>
    </source>
</evidence>
<comment type="similarity">
    <text evidence="2">Belongs to the MscS (TC 1.A.23) family.</text>
</comment>
<protein>
    <recommendedName>
        <fullName evidence="9">Mechanosensing system component YbdG</fullName>
    </recommendedName>
    <alternativeName>
        <fullName evidence="10">Mechanosensitive channel homolog YbdG</fullName>
    </alternativeName>
</protein>
<evidence type="ECO:0000256" key="6">
    <source>
        <dbReference type="ARBA" id="ARBA00022989"/>
    </source>
</evidence>
<feature type="domain" description="Mechanosensitive ion channel MscS" evidence="12">
    <location>
        <begin position="202"/>
        <end position="270"/>
    </location>
</feature>
<evidence type="ECO:0000256" key="2">
    <source>
        <dbReference type="ARBA" id="ARBA00008017"/>
    </source>
</evidence>
<dbReference type="InterPro" id="IPR006685">
    <property type="entry name" value="MscS_channel_2nd"/>
</dbReference>
<dbReference type="Proteomes" id="UP000294616">
    <property type="component" value="Unassembled WGS sequence"/>
</dbReference>
<feature type="transmembrane region" description="Helical" evidence="11">
    <location>
        <begin position="34"/>
        <end position="63"/>
    </location>
</feature>
<feature type="transmembrane region" description="Helical" evidence="11">
    <location>
        <begin position="121"/>
        <end position="139"/>
    </location>
</feature>
<feature type="domain" description="Mechanosensitive ion channel MscS C-terminal" evidence="13">
    <location>
        <begin position="342"/>
        <end position="408"/>
    </location>
</feature>
<feature type="transmembrane region" description="Helical" evidence="11">
    <location>
        <begin position="84"/>
        <end position="101"/>
    </location>
</feature>
<evidence type="ECO:0000256" key="3">
    <source>
        <dbReference type="ARBA" id="ARBA00022475"/>
    </source>
</evidence>
<comment type="subcellular location">
    <subcellularLocation>
        <location evidence="1">Cell inner membrane</location>
        <topology evidence="1">Multi-pass membrane protein</topology>
    </subcellularLocation>
</comment>
<evidence type="ECO:0000256" key="9">
    <source>
        <dbReference type="ARBA" id="ARBA00093630"/>
    </source>
</evidence>
<feature type="transmembrane region" description="Helical" evidence="11">
    <location>
        <begin position="183"/>
        <end position="200"/>
    </location>
</feature>
<dbReference type="InterPro" id="IPR023408">
    <property type="entry name" value="MscS_beta-dom_sf"/>
</dbReference>
<dbReference type="AlphaFoldDB" id="A0A4R1LW64"/>
<dbReference type="EMBL" id="SMGO01000002">
    <property type="protein sequence ID" value="TCK83102.1"/>
    <property type="molecule type" value="Genomic_DNA"/>
</dbReference>
<dbReference type="Pfam" id="PF00924">
    <property type="entry name" value="MS_channel_2nd"/>
    <property type="match status" value="1"/>
</dbReference>
<name>A0A4R1LW64_9SPHI</name>
<dbReference type="FunFam" id="2.30.30.60:FF:000002">
    <property type="entry name" value="Mechanosensitive ion channel family protein"/>
    <property type="match status" value="1"/>
</dbReference>
<evidence type="ECO:0000259" key="13">
    <source>
        <dbReference type="Pfam" id="PF21082"/>
    </source>
</evidence>
<dbReference type="SUPFAM" id="SSF50182">
    <property type="entry name" value="Sm-like ribonucleoproteins"/>
    <property type="match status" value="1"/>
</dbReference>
<evidence type="ECO:0000256" key="7">
    <source>
        <dbReference type="ARBA" id="ARBA00023016"/>
    </source>
</evidence>
<comment type="caution">
    <text evidence="14">The sequence shown here is derived from an EMBL/GenBank/DDBJ whole genome shotgun (WGS) entry which is preliminary data.</text>
</comment>
<dbReference type="InterPro" id="IPR010920">
    <property type="entry name" value="LSM_dom_sf"/>
</dbReference>
<keyword evidence="4" id="KW-0997">Cell inner membrane</keyword>
<dbReference type="GO" id="GO:0071470">
    <property type="term" value="P:cellular response to osmotic stress"/>
    <property type="evidence" value="ECO:0007669"/>
    <property type="project" value="InterPro"/>
</dbReference>
<reference evidence="14 15" key="1">
    <citation type="submission" date="2019-03" db="EMBL/GenBank/DDBJ databases">
        <title>Genomic Encyclopedia of Archaeal and Bacterial Type Strains, Phase II (KMG-II): from individual species to whole genera.</title>
        <authorList>
            <person name="Goeker M."/>
        </authorList>
    </citation>
    <scope>NUCLEOTIDE SEQUENCE [LARGE SCALE GENOMIC DNA]</scope>
    <source>
        <strain evidence="14 15">DSM 22554</strain>
    </source>
</reference>
<dbReference type="OrthoDB" id="9775207at2"/>
<evidence type="ECO:0000256" key="10">
    <source>
        <dbReference type="ARBA" id="ARBA00093659"/>
    </source>
</evidence>
<evidence type="ECO:0000256" key="1">
    <source>
        <dbReference type="ARBA" id="ARBA00004429"/>
    </source>
</evidence>
<dbReference type="RefSeq" id="WP_132223693.1">
    <property type="nucleotide sequence ID" value="NZ_SMGO01000002.1"/>
</dbReference>
<evidence type="ECO:0000256" key="11">
    <source>
        <dbReference type="SAM" id="Phobius"/>
    </source>
</evidence>
<keyword evidence="7" id="KW-0346">Stress response</keyword>
<dbReference type="GO" id="GO:0005886">
    <property type="term" value="C:plasma membrane"/>
    <property type="evidence" value="ECO:0007669"/>
    <property type="project" value="UniProtKB-SubCell"/>
</dbReference>
<gene>
    <name evidence="14" type="ORF">C8N28_1689</name>
</gene>
<proteinExistence type="inferred from homology"/>
<keyword evidence="8 11" id="KW-0472">Membrane</keyword>
<dbReference type="Gene3D" id="2.30.30.60">
    <property type="match status" value="1"/>
</dbReference>
<sequence length="443" mass="50680">MNELENNLETSSNFISRFSYDLLIKWGVEQDQAALVNCLVLLAALIILIFVVLSIVRGILRLVINYISKAQKLKFLNYLRAHRFAHYLALIAPVSLVRAGIPIVFESFPAWIKPLSLLTDIYSVYMVVSIITSVIRALIDSLKESNETFRYRPMESYIQVMNFVLFFFGAIFIYVRLTGESPLAFFGVLGATSAILLLIFQDTIKGFAASIQVTTNDMVRIGDWITIPKYNADGTVLEITLTTVKVQNFDKTITTVPTYSLISDSFNNWRGMQQSGGRRIKRSITVKQTSVRYLEDDELETFKKISGISSYIDKRQQEISEHNTRLGFDRNLRVNGRNLTNAGLFRKYIEWYLLSHPGINKDMSLMVRQLEPSNKGLPFEVYAFTNTVVWRDYENIMSDIFDHLIAAVMYFDLQIFEDVAGSDADALKLQNPIWRDIIPGKEK</sequence>
<dbReference type="PANTHER" id="PTHR30414">
    <property type="entry name" value="MINICONDUCTANCE MECHANOSENSITIVE CHANNEL YBDG"/>
    <property type="match status" value="1"/>
</dbReference>
<organism evidence="14 15">
    <name type="scientific">Albibacterium bauzanense</name>
    <dbReference type="NCBI Taxonomy" id="653929"/>
    <lineage>
        <taxon>Bacteria</taxon>
        <taxon>Pseudomonadati</taxon>
        <taxon>Bacteroidota</taxon>
        <taxon>Sphingobacteriia</taxon>
        <taxon>Sphingobacteriales</taxon>
        <taxon>Sphingobacteriaceae</taxon>
        <taxon>Albibacterium</taxon>
    </lineage>
</organism>
<evidence type="ECO:0000313" key="15">
    <source>
        <dbReference type="Proteomes" id="UP000294616"/>
    </source>
</evidence>
<dbReference type="Pfam" id="PF21082">
    <property type="entry name" value="MS_channel_3rd"/>
    <property type="match status" value="1"/>
</dbReference>
<evidence type="ECO:0000256" key="5">
    <source>
        <dbReference type="ARBA" id="ARBA00022692"/>
    </source>
</evidence>
<evidence type="ECO:0000259" key="12">
    <source>
        <dbReference type="Pfam" id="PF00924"/>
    </source>
</evidence>
<keyword evidence="15" id="KW-1185">Reference proteome</keyword>
<accession>A0A4R1LW64</accession>
<dbReference type="PANTHER" id="PTHR30414:SF0">
    <property type="entry name" value="MINICONDUCTANCE MECHANOSENSITIVE CHANNEL YBDG"/>
    <property type="match status" value="1"/>
</dbReference>
<keyword evidence="6 11" id="KW-1133">Transmembrane helix</keyword>
<keyword evidence="3" id="KW-1003">Cell membrane</keyword>
<evidence type="ECO:0000256" key="8">
    <source>
        <dbReference type="ARBA" id="ARBA00023136"/>
    </source>
</evidence>